<proteinExistence type="predicted"/>
<dbReference type="EMBL" id="SZUV01000001">
    <property type="protein sequence ID" value="TQN51895.1"/>
    <property type="molecule type" value="Genomic_DNA"/>
</dbReference>
<accession>A0A543Q6E9</accession>
<evidence type="ECO:0000313" key="1">
    <source>
        <dbReference type="EMBL" id="TQN51895.1"/>
    </source>
</evidence>
<reference evidence="1 2" key="1">
    <citation type="submission" date="2019-03" db="EMBL/GenBank/DDBJ databases">
        <title>New insights into Acidothiobacillus thiooxidans sulfur metabolism through coupled gene expression, solution geochemistry, microscopy and spectroscopy analyses.</title>
        <authorList>
            <person name="Camacho D."/>
            <person name="Frazao R."/>
            <person name="Fouillen A."/>
            <person name="Nanci A."/>
            <person name="Lang B.F."/>
            <person name="Apte S.C."/>
            <person name="Baron C."/>
            <person name="Warren L.A."/>
        </authorList>
    </citation>
    <scope>NUCLEOTIDE SEQUENCE [LARGE SCALE GENOMIC DNA]</scope>
    <source>
        <strain evidence="1 2">ATCC 19377</strain>
    </source>
</reference>
<comment type="caution">
    <text evidence="1">The sequence shown here is derived from an EMBL/GenBank/DDBJ whole genome shotgun (WGS) entry which is preliminary data.</text>
</comment>
<sequence>MAQTPFPGPATFPRVVFDPIGADSGYFSVALASSAHRVV</sequence>
<organism evidence="1 2">
    <name type="scientific">Acidithiobacillus thiooxidans ATCC 19377</name>
    <dbReference type="NCBI Taxonomy" id="637390"/>
    <lineage>
        <taxon>Bacteria</taxon>
        <taxon>Pseudomonadati</taxon>
        <taxon>Pseudomonadota</taxon>
        <taxon>Acidithiobacillia</taxon>
        <taxon>Acidithiobacillales</taxon>
        <taxon>Acidithiobacillaceae</taxon>
        <taxon>Acidithiobacillus</taxon>
    </lineage>
</organism>
<name>A0A543Q6E9_ACITH</name>
<evidence type="ECO:0000313" key="2">
    <source>
        <dbReference type="Proteomes" id="UP000315403"/>
    </source>
</evidence>
<protein>
    <submittedName>
        <fullName evidence="1">Uncharacterized protein</fullName>
    </submittedName>
</protein>
<gene>
    <name evidence="1" type="ORF">DLNHIDIE_01776</name>
</gene>
<dbReference type="Proteomes" id="UP000315403">
    <property type="component" value="Unassembled WGS sequence"/>
</dbReference>
<dbReference type="AlphaFoldDB" id="A0A543Q6E9"/>